<organism evidence="3 4">
    <name type="scientific">Postia placenta MAD-698-R-SB12</name>
    <dbReference type="NCBI Taxonomy" id="670580"/>
    <lineage>
        <taxon>Eukaryota</taxon>
        <taxon>Fungi</taxon>
        <taxon>Dikarya</taxon>
        <taxon>Basidiomycota</taxon>
        <taxon>Agaricomycotina</taxon>
        <taxon>Agaricomycetes</taxon>
        <taxon>Polyporales</taxon>
        <taxon>Adustoporiaceae</taxon>
        <taxon>Rhodonia</taxon>
    </lineage>
</organism>
<keyword evidence="4" id="KW-1185">Reference proteome</keyword>
<name>A0A1X6MIQ1_9APHY</name>
<sequence length="907" mass="99368">MADGAQRVFDASQRDWRVGVSDQWDVLGPFPIQAREQHYLSPSFPLNLSEPLDFNAKYPSAYADGGDVNWTTAHSNADGTLDISFPNIRHVCNRLVLWAALRATEGWAALQHHTILRTSITVYPPTASALAGDAVDPPRLLVDLLQGSFFTIMPGGDDAHIASSVTPKWYMGNIYAMNRAPAQAVQLPLPPSTTVPTTYDLFVSGDYEIRLFGDPLFNRRRTGVPVLSLTLKVDVEPELSIPAVTRMPSHDVSCDLVNGWAFGDALGVGLRSQSGWWMVKNVSLFKEGSGVSRITLELVDEIRIAPTQTRIAPIRLTQNASFDDPELQFSLHLISEDRSTTVDITLPLKYHKQWTSSDSPEDGIKASYFFATSMPTSFMVIPPQGENLGAPRPPVLALHGAGVDILSMPFWVQALPRQERSWVIAPTGRTAWVRLVSPLHPNGLDWHGPSARDAWGTVDALYAILQGREVWQPYALAEETRVLVLGHSNGGQGAWYLASRYPDRVVGVIPAAAYIKSQASAHYIDPAVRAILESSLTPDDNDLFLSNLGELPILAIHGGDDENVPVWHTREAVSVLKTWYPHANVTYREDPGQPHWYPSVFNNEQVRDFIRTVLEREPANLQPPVPSEPISFTLTVSNPTESGSLHGWQIYQLVTPGRLAKLMVTIQGASVVVKTANVASFAIRHRALNSVSHLNIDGDDVLLSNLIKNSSTDNAYFSQREGSWKPASYIGAKAPHPSGRMSNILLTGAPFMIVIDDRTSQQSLSAALRIAHNLNVYHKLDAAVLDGDEAKLKLKDPSQQSARVIVLGSPNNTLSRSMLVDGRTPFTYKESLQLNGRSLDISSSSLFLHPHPGDGDSLMLFMYAYNDDALERALRILPIRTGVPAPDWLVLGLAADVVGAAAVQGVG</sequence>
<evidence type="ECO:0000256" key="1">
    <source>
        <dbReference type="ARBA" id="ARBA00022729"/>
    </source>
</evidence>
<dbReference type="OrthoDB" id="449091at2759"/>
<dbReference type="GeneID" id="36332476"/>
<dbReference type="Proteomes" id="UP000194127">
    <property type="component" value="Unassembled WGS sequence"/>
</dbReference>
<dbReference type="GO" id="GO:0006508">
    <property type="term" value="P:proteolysis"/>
    <property type="evidence" value="ECO:0007669"/>
    <property type="project" value="InterPro"/>
</dbReference>
<gene>
    <name evidence="3" type="ORF">POSPLADRAFT_1160313</name>
</gene>
<dbReference type="Gene3D" id="3.40.50.1820">
    <property type="entry name" value="alpha/beta hydrolase"/>
    <property type="match status" value="1"/>
</dbReference>
<keyword evidence="1" id="KW-0732">Signal</keyword>
<dbReference type="AlphaFoldDB" id="A0A1X6MIQ1"/>
<dbReference type="PANTHER" id="PTHR43037:SF4">
    <property type="entry name" value="PEPTIDASE S9 PROLYL OLIGOPEPTIDASE CATALYTIC DOMAIN-CONTAINING PROTEIN"/>
    <property type="match status" value="1"/>
</dbReference>
<evidence type="ECO:0000313" key="4">
    <source>
        <dbReference type="Proteomes" id="UP000194127"/>
    </source>
</evidence>
<dbReference type="STRING" id="670580.A0A1X6MIQ1"/>
<dbReference type="GO" id="GO:0008236">
    <property type="term" value="F:serine-type peptidase activity"/>
    <property type="evidence" value="ECO:0007669"/>
    <property type="project" value="InterPro"/>
</dbReference>
<dbReference type="PANTHER" id="PTHR43037">
    <property type="entry name" value="UNNAMED PRODUCT-RELATED"/>
    <property type="match status" value="1"/>
</dbReference>
<evidence type="ECO:0000259" key="2">
    <source>
        <dbReference type="Pfam" id="PF00326"/>
    </source>
</evidence>
<dbReference type="InterPro" id="IPR001375">
    <property type="entry name" value="Peptidase_S9_cat"/>
</dbReference>
<dbReference type="SUPFAM" id="SSF53474">
    <property type="entry name" value="alpha/beta-Hydrolases"/>
    <property type="match status" value="1"/>
</dbReference>
<accession>A0A1X6MIQ1</accession>
<feature type="domain" description="Peptidase S9 prolyl oligopeptidase catalytic" evidence="2">
    <location>
        <begin position="465"/>
        <end position="600"/>
    </location>
</feature>
<dbReference type="Pfam" id="PF00326">
    <property type="entry name" value="Peptidase_S9"/>
    <property type="match status" value="1"/>
</dbReference>
<reference evidence="3 4" key="1">
    <citation type="submission" date="2017-04" db="EMBL/GenBank/DDBJ databases">
        <title>Genome Sequence of the Model Brown-Rot Fungus Postia placenta SB12.</title>
        <authorList>
            <consortium name="DOE Joint Genome Institute"/>
            <person name="Gaskell J."/>
            <person name="Kersten P."/>
            <person name="Larrondo L.F."/>
            <person name="Canessa P."/>
            <person name="Martinez D."/>
            <person name="Hibbett D."/>
            <person name="Schmoll M."/>
            <person name="Kubicek C.P."/>
            <person name="Martinez A.T."/>
            <person name="Yadav J."/>
            <person name="Master E."/>
            <person name="Magnuson J.K."/>
            <person name="James T."/>
            <person name="Yaver D."/>
            <person name="Berka R."/>
            <person name="Labutti K."/>
            <person name="Lipzen A."/>
            <person name="Aerts A."/>
            <person name="Barry K."/>
            <person name="Henrissat B."/>
            <person name="Blanchette R."/>
            <person name="Grigoriev I."/>
            <person name="Cullen D."/>
        </authorList>
    </citation>
    <scope>NUCLEOTIDE SEQUENCE [LARGE SCALE GENOMIC DNA]</scope>
    <source>
        <strain evidence="3 4">MAD-698-R-SB12</strain>
    </source>
</reference>
<proteinExistence type="predicted"/>
<dbReference type="InterPro" id="IPR050955">
    <property type="entry name" value="Plant_Biomass_Hydrol_Est"/>
</dbReference>
<dbReference type="RefSeq" id="XP_024333009.1">
    <property type="nucleotide sequence ID" value="XM_024487527.1"/>
</dbReference>
<dbReference type="EMBL" id="KZ110614">
    <property type="protein sequence ID" value="OSX56215.1"/>
    <property type="molecule type" value="Genomic_DNA"/>
</dbReference>
<protein>
    <recommendedName>
        <fullName evidence="2">Peptidase S9 prolyl oligopeptidase catalytic domain-containing protein</fullName>
    </recommendedName>
</protein>
<evidence type="ECO:0000313" key="3">
    <source>
        <dbReference type="EMBL" id="OSX56215.1"/>
    </source>
</evidence>
<dbReference type="InterPro" id="IPR029058">
    <property type="entry name" value="AB_hydrolase_fold"/>
</dbReference>